<evidence type="ECO:0000256" key="5">
    <source>
        <dbReference type="ARBA" id="ARBA00022692"/>
    </source>
</evidence>
<name>A0AA41MW15_SCICA</name>
<evidence type="ECO:0000256" key="8">
    <source>
        <dbReference type="ARBA" id="ARBA00023136"/>
    </source>
</evidence>
<comment type="similarity">
    <text evidence="2 12">Belongs to the G-protein coupled receptor 1 family.</text>
</comment>
<evidence type="ECO:0000256" key="2">
    <source>
        <dbReference type="ARBA" id="ARBA00010663"/>
    </source>
</evidence>
<feature type="transmembrane region" description="Helical" evidence="12">
    <location>
        <begin position="20"/>
        <end position="40"/>
    </location>
</feature>
<protein>
    <recommendedName>
        <fullName evidence="12">Vomeronasal type-1 receptor</fullName>
    </recommendedName>
</protein>
<evidence type="ECO:0000313" key="14">
    <source>
        <dbReference type="EMBL" id="MBZ3879175.1"/>
    </source>
</evidence>
<evidence type="ECO:0000256" key="9">
    <source>
        <dbReference type="ARBA" id="ARBA00023157"/>
    </source>
</evidence>
<feature type="transmembrane region" description="Helical" evidence="12">
    <location>
        <begin position="133"/>
        <end position="152"/>
    </location>
</feature>
<dbReference type="GO" id="GO:0007606">
    <property type="term" value="P:sensory perception of chemical stimulus"/>
    <property type="evidence" value="ECO:0007669"/>
    <property type="project" value="UniProtKB-ARBA"/>
</dbReference>
<keyword evidence="11 12" id="KW-0807">Transducer</keyword>
<accession>A0AA41MW15</accession>
<evidence type="ECO:0000256" key="4">
    <source>
        <dbReference type="ARBA" id="ARBA00022507"/>
    </source>
</evidence>
<keyword evidence="3 12" id="KW-1003">Cell membrane</keyword>
<feature type="transmembrane region" description="Helical" evidence="12">
    <location>
        <begin position="233"/>
        <end position="252"/>
    </location>
</feature>
<evidence type="ECO:0000256" key="11">
    <source>
        <dbReference type="ARBA" id="ARBA00023224"/>
    </source>
</evidence>
<sequence length="314" mass="35473">MTKSNTLYIFISVRSAFSSQIIIGITVNAFLLLSHILTFLSQHRSKPIHLTIAHLALIYLLMLTIRAFLDIDILGVQDILDESTCKAVVYLYRLMRSLSLYTTCQLSVLHAITLSPRNSFWTKLKPTSPPQSLCCFLILWVVNMFINVQVFVSRGGPTNETSVFWFASESCSVSPTGVHFRTLFALIGSLRDTFSIGLMALSSGYTVTLLFRHKKQCQHLHSTSMSPRASPELRASRTILLLMGFFVVMYFMDYITSSFSGKMQKKDPAQLVFQMLTGNGYATISPFRLIINEKQILKFFQLTLGKERKCLCSA</sequence>
<dbReference type="CDD" id="cd13949">
    <property type="entry name" value="7tm_V1R_pheromone"/>
    <property type="match status" value="1"/>
</dbReference>
<keyword evidence="9" id="KW-1015">Disulfide bond</keyword>
<dbReference type="Pfam" id="PF03402">
    <property type="entry name" value="V1R"/>
    <property type="match status" value="1"/>
</dbReference>
<feature type="transmembrane region" description="Helical" evidence="12">
    <location>
        <begin position="193"/>
        <end position="212"/>
    </location>
</feature>
<dbReference type="EMBL" id="JAATJV010350384">
    <property type="protein sequence ID" value="MBZ3879175.1"/>
    <property type="molecule type" value="Genomic_DNA"/>
</dbReference>
<dbReference type="Proteomes" id="UP001166674">
    <property type="component" value="Unassembled WGS sequence"/>
</dbReference>
<keyword evidence="15" id="KW-1185">Reference proteome</keyword>
<feature type="domain" description="G-protein coupled receptors family 1 profile" evidence="13">
    <location>
        <begin position="27"/>
        <end position="251"/>
    </location>
</feature>
<keyword evidence="7 12" id="KW-0297">G-protein coupled receptor</keyword>
<feature type="transmembrane region" description="Helical" evidence="12">
    <location>
        <begin position="52"/>
        <end position="69"/>
    </location>
</feature>
<evidence type="ECO:0000256" key="3">
    <source>
        <dbReference type="ARBA" id="ARBA00022475"/>
    </source>
</evidence>
<comment type="subcellular location">
    <subcellularLocation>
        <location evidence="1 12">Cell membrane</location>
        <topology evidence="1 12">Multi-pass membrane protein</topology>
    </subcellularLocation>
</comment>
<dbReference type="PROSITE" id="PS50262">
    <property type="entry name" value="G_PROTEIN_RECEP_F1_2"/>
    <property type="match status" value="1"/>
</dbReference>
<evidence type="ECO:0000256" key="7">
    <source>
        <dbReference type="ARBA" id="ARBA00023040"/>
    </source>
</evidence>
<feature type="transmembrane region" description="Helical" evidence="12">
    <location>
        <begin position="272"/>
        <end position="291"/>
    </location>
</feature>
<reference evidence="14" key="1">
    <citation type="submission" date="2020-03" db="EMBL/GenBank/DDBJ databases">
        <title>Studies in the Genomics of Life Span.</title>
        <authorList>
            <person name="Glass D."/>
        </authorList>
    </citation>
    <scope>NUCLEOTIDE SEQUENCE</scope>
    <source>
        <strain evidence="14">SUZIE</strain>
        <tissue evidence="14">Muscle</tissue>
    </source>
</reference>
<dbReference type="PANTHER" id="PTHR24062">
    <property type="entry name" value="VOMERONASAL TYPE-1 RECEPTOR"/>
    <property type="match status" value="1"/>
</dbReference>
<dbReference type="PRINTS" id="PR01534">
    <property type="entry name" value="VOMERONASL1R"/>
</dbReference>
<gene>
    <name evidence="14" type="ORF">SUZIE_151625</name>
</gene>
<dbReference type="GO" id="GO:0005886">
    <property type="term" value="C:plasma membrane"/>
    <property type="evidence" value="ECO:0007669"/>
    <property type="project" value="UniProtKB-SubCell"/>
</dbReference>
<dbReference type="Gene3D" id="1.20.1070.10">
    <property type="entry name" value="Rhodopsin 7-helix transmembrane proteins"/>
    <property type="match status" value="1"/>
</dbReference>
<keyword evidence="8 12" id="KW-0472">Membrane</keyword>
<keyword evidence="10 12" id="KW-0675">Receptor</keyword>
<dbReference type="SUPFAM" id="SSF81321">
    <property type="entry name" value="Family A G protein-coupled receptor-like"/>
    <property type="match status" value="1"/>
</dbReference>
<evidence type="ECO:0000259" key="13">
    <source>
        <dbReference type="PROSITE" id="PS50262"/>
    </source>
</evidence>
<comment type="caution">
    <text evidence="14">The sequence shown here is derived from an EMBL/GenBank/DDBJ whole genome shotgun (WGS) entry which is preliminary data.</text>
</comment>
<proteinExistence type="inferred from homology"/>
<keyword evidence="5 12" id="KW-0812">Transmembrane</keyword>
<dbReference type="InterPro" id="IPR017452">
    <property type="entry name" value="GPCR_Rhodpsn_7TM"/>
</dbReference>
<dbReference type="FunFam" id="1.20.1070.10:FF:000051">
    <property type="entry name" value="Vomeronasal type-1 receptor"/>
    <property type="match status" value="1"/>
</dbReference>
<evidence type="ECO:0000256" key="6">
    <source>
        <dbReference type="ARBA" id="ARBA00022989"/>
    </source>
</evidence>
<dbReference type="GO" id="GO:0016503">
    <property type="term" value="F:pheromone receptor activity"/>
    <property type="evidence" value="ECO:0007669"/>
    <property type="project" value="InterPro"/>
</dbReference>
<dbReference type="InterPro" id="IPR004072">
    <property type="entry name" value="Vmron_rcpt_1"/>
</dbReference>
<evidence type="ECO:0000313" key="15">
    <source>
        <dbReference type="Proteomes" id="UP001166674"/>
    </source>
</evidence>
<keyword evidence="6 12" id="KW-1133">Transmembrane helix</keyword>
<dbReference type="AlphaFoldDB" id="A0AA41MW15"/>
<keyword evidence="4 12" id="KW-0589">Pheromone response</keyword>
<evidence type="ECO:0000256" key="12">
    <source>
        <dbReference type="RuleBase" id="RU364061"/>
    </source>
</evidence>
<dbReference type="GO" id="GO:0019236">
    <property type="term" value="P:response to pheromone"/>
    <property type="evidence" value="ECO:0007669"/>
    <property type="project" value="UniProtKB-KW"/>
</dbReference>
<organism evidence="14 15">
    <name type="scientific">Sciurus carolinensis</name>
    <name type="common">Eastern gray squirrel</name>
    <dbReference type="NCBI Taxonomy" id="30640"/>
    <lineage>
        <taxon>Eukaryota</taxon>
        <taxon>Metazoa</taxon>
        <taxon>Chordata</taxon>
        <taxon>Craniata</taxon>
        <taxon>Vertebrata</taxon>
        <taxon>Euteleostomi</taxon>
        <taxon>Mammalia</taxon>
        <taxon>Eutheria</taxon>
        <taxon>Euarchontoglires</taxon>
        <taxon>Glires</taxon>
        <taxon>Rodentia</taxon>
        <taxon>Sciuromorpha</taxon>
        <taxon>Sciuridae</taxon>
        <taxon>Sciurinae</taxon>
        <taxon>Sciurini</taxon>
        <taxon>Sciurus</taxon>
    </lineage>
</organism>
<evidence type="ECO:0000256" key="1">
    <source>
        <dbReference type="ARBA" id="ARBA00004651"/>
    </source>
</evidence>
<evidence type="ECO:0000256" key="10">
    <source>
        <dbReference type="ARBA" id="ARBA00023170"/>
    </source>
</evidence>